<dbReference type="EMBL" id="CP104396">
    <property type="protein sequence ID" value="UXC62569.1"/>
    <property type="molecule type" value="Genomic_DNA"/>
</dbReference>
<dbReference type="Proteomes" id="UP001058429">
    <property type="component" value="Chromosome"/>
</dbReference>
<proteinExistence type="predicted"/>
<keyword evidence="2" id="KW-0812">Transmembrane</keyword>
<protein>
    <submittedName>
        <fullName evidence="4">50S ribosome-binding GTPase</fullName>
    </submittedName>
</protein>
<sequence length="747" mass="85609">MENFNGREIYSSVENSLDDLLATLKVDLSDNQDIKSLQEKAIGNISKNKQDLSDLIKELEKNSDWNTFTIAFYGETNAGKSTTIEALRILLNEKTKVKQREQYKKQAVAFESAMQEKNRIEEEKNQVTEVFKNKERILQSELTELSKQLGNVEGKIYAEKNKLSDLNYKILMKMVSSNKNLLAALFKKLPEQIEYRDLADSLKGNEDGELIAKIDDVEETLQNEKLRNTEQLQQLETELNKITESIADLDEKVKQYADGAIIGLKQDFTRDVTSYEFTVNRQNFKLLDLPGIEGKEGLVKAQIEEAVQKAHAVIYMRKAAKKLQEAGGNDDTSELDKIKKHLSQEQEVYLLYNKPIPSPGKLVALKGKLLTSEEREQLEATSDFLMTELEGAYKGYKVVSAYPAFLALANVYASEENEDMRKFYRNKNSFLKKFTEEEMLRESKLQDFANWMTDNKTGLIGDSQRKIKSANIKKVRHAIEGASSSVHTGFTEWDEQTKVIRKHLNHATKDIKKQLDNFKLEVATIKRVVISNFRNETRAEIDTEIESDINNKEFEGILKEISEKNIESLQAEYAARLEQQIVELSKDIEKCIKKATSSIQTELDFRKSDMDLDLGKELKNLTINVKNKSYLGETIGLVTSLVALLFPGGMFISILSAIVSFGKLVWGFFDHSYRKSKQREARSEYIEKCCTEIDSTFDEKNEQLFEKVKEQLNKVCATLYEKARAFEITKQKYIETEEKLSKIVTNL</sequence>
<evidence type="ECO:0000313" key="4">
    <source>
        <dbReference type="EMBL" id="UXC62569.1"/>
    </source>
</evidence>
<gene>
    <name evidence="4" type="ORF">N4562_05505</name>
</gene>
<feature type="coiled-coil region" evidence="1">
    <location>
        <begin position="214"/>
        <end position="252"/>
    </location>
</feature>
<name>A0A9Q9MUI0_9LACO</name>
<dbReference type="GO" id="GO:0005525">
    <property type="term" value="F:GTP binding"/>
    <property type="evidence" value="ECO:0007669"/>
    <property type="project" value="InterPro"/>
</dbReference>
<dbReference type="Gene3D" id="3.40.50.300">
    <property type="entry name" value="P-loop containing nucleotide triphosphate hydrolases"/>
    <property type="match status" value="2"/>
</dbReference>
<dbReference type="SUPFAM" id="SSF52540">
    <property type="entry name" value="P-loop containing nucleoside triphosphate hydrolases"/>
    <property type="match status" value="1"/>
</dbReference>
<evidence type="ECO:0000256" key="1">
    <source>
        <dbReference type="SAM" id="Coils"/>
    </source>
</evidence>
<dbReference type="InterPro" id="IPR027417">
    <property type="entry name" value="P-loop_NTPase"/>
</dbReference>
<dbReference type="AlphaFoldDB" id="A0A9Q9MUI0"/>
<feature type="domain" description="G" evidence="3">
    <location>
        <begin position="260"/>
        <end position="354"/>
    </location>
</feature>
<dbReference type="GeneID" id="75137290"/>
<evidence type="ECO:0000259" key="3">
    <source>
        <dbReference type="Pfam" id="PF01926"/>
    </source>
</evidence>
<dbReference type="RefSeq" id="WP_260902778.1">
    <property type="nucleotide sequence ID" value="NZ_CP104396.1"/>
</dbReference>
<keyword evidence="2" id="KW-0472">Membrane</keyword>
<feature type="coiled-coil region" evidence="1">
    <location>
        <begin position="559"/>
        <end position="594"/>
    </location>
</feature>
<keyword evidence="2" id="KW-1133">Transmembrane helix</keyword>
<reference evidence="4" key="1">
    <citation type="submission" date="2022-09" db="EMBL/GenBank/DDBJ databases">
        <title>Complete genome of Ligilactobacillus agilis AM_LB6, isolated from chicken feces.</title>
        <authorList>
            <person name="den Bakker H.C."/>
            <person name="Mann A."/>
        </authorList>
    </citation>
    <scope>NUCLEOTIDE SEQUENCE</scope>
    <source>
        <strain evidence="4">AM_LB6</strain>
    </source>
</reference>
<keyword evidence="1" id="KW-0175">Coiled coil</keyword>
<evidence type="ECO:0000256" key="2">
    <source>
        <dbReference type="SAM" id="Phobius"/>
    </source>
</evidence>
<dbReference type="InterPro" id="IPR006073">
    <property type="entry name" value="GTP-bd"/>
</dbReference>
<evidence type="ECO:0000313" key="5">
    <source>
        <dbReference type="Proteomes" id="UP001058429"/>
    </source>
</evidence>
<accession>A0A9Q9MUI0</accession>
<feature type="transmembrane region" description="Helical" evidence="2">
    <location>
        <begin position="644"/>
        <end position="669"/>
    </location>
</feature>
<dbReference type="Pfam" id="PF01926">
    <property type="entry name" value="MMR_HSR1"/>
    <property type="match status" value="1"/>
</dbReference>
<organism evidence="4 5">
    <name type="scientific">Ligilactobacillus agilis</name>
    <dbReference type="NCBI Taxonomy" id="1601"/>
    <lineage>
        <taxon>Bacteria</taxon>
        <taxon>Bacillati</taxon>
        <taxon>Bacillota</taxon>
        <taxon>Bacilli</taxon>
        <taxon>Lactobacillales</taxon>
        <taxon>Lactobacillaceae</taxon>
        <taxon>Ligilactobacillus</taxon>
    </lineage>
</organism>